<keyword evidence="2" id="KW-0496">Mitochondrion</keyword>
<keyword evidence="1" id="KW-1133">Transmembrane helix</keyword>
<dbReference type="AlphaFoldDB" id="A0A481MW38"/>
<geneLocation type="mitochondrion" evidence="2"/>
<keyword evidence="1" id="KW-0472">Membrane</keyword>
<evidence type="ECO:0000313" key="2">
    <source>
        <dbReference type="EMBL" id="QAU54259.1"/>
    </source>
</evidence>
<evidence type="ECO:0000256" key="1">
    <source>
        <dbReference type="SAM" id="Phobius"/>
    </source>
</evidence>
<name>A0A481MW38_9HEMI</name>
<gene>
    <name evidence="2" type="primary">ATP8</name>
</gene>
<dbReference type="EMBL" id="MH643815">
    <property type="protein sequence ID" value="QAU54259.1"/>
    <property type="molecule type" value="Genomic_DNA"/>
</dbReference>
<proteinExistence type="predicted"/>
<organism evidence="2">
    <name type="scientific">Cydnidae sp. ITV1034</name>
    <dbReference type="NCBI Taxonomy" id="2508782"/>
    <lineage>
        <taxon>Eukaryota</taxon>
        <taxon>Metazoa</taxon>
        <taxon>Ecdysozoa</taxon>
        <taxon>Arthropoda</taxon>
        <taxon>Hexapoda</taxon>
        <taxon>Insecta</taxon>
        <taxon>Pterygota</taxon>
        <taxon>Neoptera</taxon>
        <taxon>Paraneoptera</taxon>
        <taxon>Hemiptera</taxon>
        <taxon>Heteroptera</taxon>
        <taxon>Panheteroptera</taxon>
        <taxon>Pentatomomorpha</taxon>
        <taxon>Pentatomoidea</taxon>
        <taxon>Cydnidae</taxon>
    </lineage>
</organism>
<accession>A0A481MW38</accession>
<keyword evidence="1" id="KW-0812">Transmembrane</keyword>
<feature type="transmembrane region" description="Helical" evidence="1">
    <location>
        <begin position="12"/>
        <end position="31"/>
    </location>
</feature>
<protein>
    <submittedName>
        <fullName evidence="2">ATP synthase F0 subunit 8</fullName>
    </submittedName>
</protein>
<sequence length="52" mass="6527">MPQMAPLWWEFLFIMFITTYIITSMVIYHTFDIKLNKKNKTSKSFKNMFWKW</sequence>
<reference evidence="2" key="1">
    <citation type="submission" date="2018-07" db="EMBL/GenBank/DDBJ databases">
        <authorList>
            <person name="Dias M.C."/>
            <person name="Oliveira R.R.M."/>
            <person name="Nunes G.L."/>
            <person name="Pires E."/>
            <person name="Vasconcelos S."/>
            <person name="Pietrobon T."/>
            <person name="Oliveira G."/>
        </authorList>
    </citation>
    <scope>NUCLEOTIDE SEQUENCE</scope>
</reference>
<reference evidence="2" key="2">
    <citation type="journal article" date="2019" name="Mitochondrial DNA Part B Resour">
        <title>Complete mitochondrial genome of a troglophile Cydnidae (Hemiptera).</title>
        <authorList>
            <person name="Costa Dias M."/>
            <person name="Oliveira R.R.M."/>
            <person name="Vasconcelos S."/>
            <person name="Pires E.S."/>
            <person name="Prous X."/>
            <person name="Pietrobon T."/>
            <person name="Oliveira G."/>
        </authorList>
    </citation>
    <scope>NUCLEOTIDE SEQUENCE</scope>
</reference>